<dbReference type="HAMAP" id="MF_00108">
    <property type="entry name" value="IspD"/>
    <property type="match status" value="1"/>
</dbReference>
<dbReference type="FunFam" id="3.90.550.10:FF:000003">
    <property type="entry name" value="2-C-methyl-D-erythritol 4-phosphate cytidylyltransferase"/>
    <property type="match status" value="1"/>
</dbReference>
<comment type="catalytic activity">
    <reaction evidence="1 14">
        <text>4-CDP-2-C-methyl-D-erythritol 2-phosphate = 2-C-methyl-D-erythritol 2,4-cyclic diphosphate + CMP</text>
        <dbReference type="Rhea" id="RHEA:23864"/>
        <dbReference type="ChEBI" id="CHEBI:57919"/>
        <dbReference type="ChEBI" id="CHEBI:58483"/>
        <dbReference type="ChEBI" id="CHEBI:60377"/>
        <dbReference type="EC" id="4.6.1.12"/>
    </reaction>
</comment>
<comment type="caution">
    <text evidence="14">Lacks conserved residue(s) required for the propagation of feature annotation.</text>
</comment>
<evidence type="ECO:0000313" key="16">
    <source>
        <dbReference type="EMBL" id="MDI2098747.1"/>
    </source>
</evidence>
<evidence type="ECO:0000256" key="6">
    <source>
        <dbReference type="ARBA" id="ARBA00008480"/>
    </source>
</evidence>
<dbReference type="Pfam" id="PF01128">
    <property type="entry name" value="IspD"/>
    <property type="match status" value="1"/>
</dbReference>
<dbReference type="FunFam" id="3.30.1330.50:FF:000003">
    <property type="entry name" value="2-C-methyl-D-erythritol 2,4-cyclodiphosphate synthase"/>
    <property type="match status" value="1"/>
</dbReference>
<evidence type="ECO:0000256" key="2">
    <source>
        <dbReference type="ARBA" id="ARBA00001282"/>
    </source>
</evidence>
<comment type="caution">
    <text evidence="16">The sequence shown here is derived from an EMBL/GenBank/DDBJ whole genome shotgun (WGS) entry which is preliminary data.</text>
</comment>
<dbReference type="GO" id="GO:0008685">
    <property type="term" value="F:2-C-methyl-D-erythritol 2,4-cyclodiphosphate synthase activity"/>
    <property type="evidence" value="ECO:0007669"/>
    <property type="project" value="UniProtKB-UniRule"/>
</dbReference>
<feature type="site" description="Transition state stabilizer" evidence="14">
    <location>
        <position position="275"/>
    </location>
</feature>
<dbReference type="PROSITE" id="PS01295">
    <property type="entry name" value="ISPD"/>
    <property type="match status" value="1"/>
</dbReference>
<feature type="region of interest" description="2-C-methyl-D-erythritol 4-phosphate cytidylyltransferase" evidence="14">
    <location>
        <begin position="1"/>
        <end position="242"/>
    </location>
</feature>
<evidence type="ECO:0000256" key="9">
    <source>
        <dbReference type="ARBA" id="ARBA00022695"/>
    </source>
</evidence>
<dbReference type="Pfam" id="PF02542">
    <property type="entry name" value="YgbB"/>
    <property type="match status" value="1"/>
</dbReference>
<feature type="binding site" evidence="14">
    <location>
        <begin position="275"/>
        <end position="276"/>
    </location>
    <ligand>
        <name>4-CDP-2-C-methyl-D-erythritol 2-phosphate</name>
        <dbReference type="ChEBI" id="CHEBI:57919"/>
    </ligand>
</feature>
<dbReference type="SUPFAM" id="SSF53448">
    <property type="entry name" value="Nucleotide-diphospho-sugar transferases"/>
    <property type="match status" value="1"/>
</dbReference>
<comment type="function">
    <text evidence="14">Bifunctional enzyme that catalyzes the formation of 4-diphosphocytidyl-2-C-methyl-D-erythritol from CTP and 2-C-methyl-D-erythritol 4-phosphate (MEP) (IspD), and catalyzes the conversion of 4-diphosphocytidyl-2-C-methyl-D-erythritol 2-phosphate (CDP-ME2P) to 2-C-methyl-D-erythritol 2,4-cyclodiphosphate (ME-CPP) with a corresponding release of cytidine 5-monophosphate (CMP) (IspF).</text>
</comment>
<dbReference type="HAMAP" id="MF_01520">
    <property type="entry name" value="IspDF"/>
    <property type="match status" value="1"/>
</dbReference>
<name>A0AAW6TCI5_9MICO</name>
<evidence type="ECO:0000256" key="1">
    <source>
        <dbReference type="ARBA" id="ARBA00000200"/>
    </source>
</evidence>
<feature type="site" description="Transition state stabilizer" evidence="14">
    <location>
        <position position="29"/>
    </location>
</feature>
<dbReference type="InterPro" id="IPR050088">
    <property type="entry name" value="IspD/TarI_cytidylyltransf_bact"/>
</dbReference>
<sequence length="400" mass="40497">MVDTRARHPVSVIVVAAGSGTRLGAGVPKAFAEVAGEPMLTRALRAITGMRGEVRTVVVVPTQLLQTAADFALRAGLDRDSVAVVEGGATRQASVAAGLSAVDPASDVVLVHDAARALTPAAVFDRVVAEVRASGAGVVPALPVIDTIKRVDAGGRVLGQVDRSQLAAAQTPQGFPLMPLIDAYSAVDGEHTDDASLFAAAGRPVRTVQGDALAFKITTPADLARAEGVVAGNGEERMPELPRTGVGIDVHAYDEAAPLWLGALHWPGEVGLAGHSDGDAISHAICDALLSAASLGDLGSVFGTSDPALAGAHGDVFIGRTIALLADAGFRVGNVAVQVVARHPRVGTRREELQARLGALVGAPVSVSATTSDGLGFTGRGEGVTAVATALIVRVPAVLD</sequence>
<keyword evidence="8 14" id="KW-0808">Transferase</keyword>
<dbReference type="GO" id="GO:0050518">
    <property type="term" value="F:2-C-methyl-D-erythritol 4-phosphate cytidylyltransferase activity"/>
    <property type="evidence" value="ECO:0007669"/>
    <property type="project" value="UniProtKB-UniRule"/>
</dbReference>
<keyword evidence="9 14" id="KW-0548">Nucleotidyltransferase</keyword>
<dbReference type="InterPro" id="IPR018294">
    <property type="entry name" value="ISPD_synthase_CS"/>
</dbReference>
<comment type="similarity">
    <text evidence="6">Belongs to the IspF family.</text>
</comment>
<comment type="pathway">
    <text evidence="4 14">Isoprenoid biosynthesis; isopentenyl diphosphate biosynthesis via DXP pathway; isopentenyl diphosphate from 1-deoxy-D-xylulose 5-phosphate: step 4/6.</text>
</comment>
<evidence type="ECO:0000256" key="3">
    <source>
        <dbReference type="ARBA" id="ARBA00001968"/>
    </source>
</evidence>
<feature type="domain" description="2-C-methyl-D-erythritol 2,4-cyclodiphosphate synthase" evidence="15">
    <location>
        <begin position="243"/>
        <end position="392"/>
    </location>
</feature>
<dbReference type="PANTHER" id="PTHR32125:SF4">
    <property type="entry name" value="2-C-METHYL-D-ERYTHRITOL 4-PHOSPHATE CYTIDYLYLTRANSFERASE, CHLOROPLASTIC"/>
    <property type="match status" value="1"/>
</dbReference>
<dbReference type="GO" id="GO:0046872">
    <property type="term" value="F:metal ion binding"/>
    <property type="evidence" value="ECO:0007669"/>
    <property type="project" value="UniProtKB-KW"/>
</dbReference>
<proteinExistence type="inferred from homology"/>
<feature type="site" description="Transition state stabilizer" evidence="14">
    <location>
        <position position="371"/>
    </location>
</feature>
<reference evidence="16 17" key="1">
    <citation type="submission" date="2023-04" db="EMBL/GenBank/DDBJ databases">
        <title>Klugiella caeni sp. nov. isolated from the sludge of biochemical tank.</title>
        <authorList>
            <person name="Geng K."/>
        </authorList>
    </citation>
    <scope>NUCLEOTIDE SEQUENCE [LARGE SCALE GENOMIC DNA]</scope>
    <source>
        <strain evidence="16 17">YN-L-19</strain>
    </source>
</reference>
<feature type="binding site" evidence="14">
    <location>
        <position position="283"/>
    </location>
    <ligand>
        <name>a divalent metal cation</name>
        <dbReference type="ChEBI" id="CHEBI:60240"/>
    </ligand>
</feature>
<evidence type="ECO:0000256" key="14">
    <source>
        <dbReference type="HAMAP-Rule" id="MF_01520"/>
    </source>
</evidence>
<evidence type="ECO:0000256" key="5">
    <source>
        <dbReference type="ARBA" id="ARBA00004787"/>
    </source>
</evidence>
<dbReference type="EC" id="2.7.7.60" evidence="14"/>
<dbReference type="Gene3D" id="3.90.550.10">
    <property type="entry name" value="Spore Coat Polysaccharide Biosynthesis Protein SpsA, Chain A"/>
    <property type="match status" value="1"/>
</dbReference>
<dbReference type="InterPro" id="IPR003526">
    <property type="entry name" value="MECDP_synthase"/>
</dbReference>
<accession>A0AAW6TCI5</accession>
<feature type="binding site" evidence="14">
    <location>
        <position position="380"/>
    </location>
    <ligand>
        <name>4-CDP-2-C-methyl-D-erythritol 2-phosphate</name>
        <dbReference type="ChEBI" id="CHEBI:57919"/>
    </ligand>
</feature>
<feature type="binding site" evidence="14">
    <location>
        <begin position="297"/>
        <end position="299"/>
    </location>
    <ligand>
        <name>4-CDP-2-C-methyl-D-erythritol 2-phosphate</name>
        <dbReference type="ChEBI" id="CHEBI:57919"/>
    </ligand>
</feature>
<evidence type="ECO:0000256" key="8">
    <source>
        <dbReference type="ARBA" id="ARBA00022679"/>
    </source>
</evidence>
<dbReference type="InterPro" id="IPR029044">
    <property type="entry name" value="Nucleotide-diphossugar_trans"/>
</dbReference>
<dbReference type="HAMAP" id="MF_00107">
    <property type="entry name" value="IspF"/>
    <property type="match status" value="1"/>
</dbReference>
<dbReference type="EMBL" id="JASATX010000002">
    <property type="protein sequence ID" value="MDI2098747.1"/>
    <property type="molecule type" value="Genomic_DNA"/>
</dbReference>
<gene>
    <name evidence="16" type="primary">ispD</name>
    <name evidence="14" type="synonym">ispDF</name>
    <name evidence="16" type="ORF">QF206_07180</name>
</gene>
<feature type="binding site" evidence="14">
    <location>
        <begin position="249"/>
        <end position="251"/>
    </location>
    <ligand>
        <name>4-CDP-2-C-methyl-D-erythritol 2-phosphate</name>
        <dbReference type="ChEBI" id="CHEBI:57919"/>
    </ligand>
</feature>
<comment type="cofactor">
    <cofactor evidence="3 14">
        <name>a divalent metal cation</name>
        <dbReference type="ChEBI" id="CHEBI:60240"/>
    </cofactor>
</comment>
<keyword evidence="13 14" id="KW-0511">Multifunctional enzyme</keyword>
<keyword evidence="12 14" id="KW-0456">Lyase</keyword>
<dbReference type="Proteomes" id="UP001321506">
    <property type="component" value="Unassembled WGS sequence"/>
</dbReference>
<comment type="catalytic activity">
    <reaction evidence="2 14">
        <text>2-C-methyl-D-erythritol 4-phosphate + CTP + H(+) = 4-CDP-2-C-methyl-D-erythritol + diphosphate</text>
        <dbReference type="Rhea" id="RHEA:13429"/>
        <dbReference type="ChEBI" id="CHEBI:15378"/>
        <dbReference type="ChEBI" id="CHEBI:33019"/>
        <dbReference type="ChEBI" id="CHEBI:37563"/>
        <dbReference type="ChEBI" id="CHEBI:57823"/>
        <dbReference type="ChEBI" id="CHEBI:58262"/>
        <dbReference type="EC" id="2.7.7.60"/>
    </reaction>
</comment>
<dbReference type="CDD" id="cd00554">
    <property type="entry name" value="MECDP_synthase"/>
    <property type="match status" value="1"/>
</dbReference>
<dbReference type="InterPro" id="IPR001228">
    <property type="entry name" value="IspD"/>
</dbReference>
<feature type="binding site" evidence="14">
    <location>
        <position position="249"/>
    </location>
    <ligand>
        <name>a divalent metal cation</name>
        <dbReference type="ChEBI" id="CHEBI:60240"/>
    </ligand>
</feature>
<keyword evidence="17" id="KW-1185">Reference proteome</keyword>
<feature type="binding site" evidence="14">
    <location>
        <position position="251"/>
    </location>
    <ligand>
        <name>a divalent metal cation</name>
        <dbReference type="ChEBI" id="CHEBI:60240"/>
    </ligand>
</feature>
<evidence type="ECO:0000259" key="15">
    <source>
        <dbReference type="Pfam" id="PF02542"/>
    </source>
</evidence>
<evidence type="ECO:0000256" key="11">
    <source>
        <dbReference type="ARBA" id="ARBA00023229"/>
    </source>
</evidence>
<evidence type="ECO:0000256" key="13">
    <source>
        <dbReference type="ARBA" id="ARBA00023268"/>
    </source>
</evidence>
<feature type="binding site" evidence="14">
    <location>
        <position position="377"/>
    </location>
    <ligand>
        <name>4-CDP-2-C-methyl-D-erythritol 2-phosphate</name>
        <dbReference type="ChEBI" id="CHEBI:57919"/>
    </ligand>
</feature>
<dbReference type="GO" id="GO:0016114">
    <property type="term" value="P:terpenoid biosynthetic process"/>
    <property type="evidence" value="ECO:0007669"/>
    <property type="project" value="InterPro"/>
</dbReference>
<dbReference type="CDD" id="cd02516">
    <property type="entry name" value="CDP-ME_synthetase"/>
    <property type="match status" value="1"/>
</dbReference>
<comment type="similarity">
    <text evidence="14">In the N-terminal section; belongs to the IspD/TarI cytidylyltransferase family. IspD subfamily.</text>
</comment>
<evidence type="ECO:0000256" key="4">
    <source>
        <dbReference type="ARBA" id="ARBA00004709"/>
    </source>
</evidence>
<dbReference type="InterPro" id="IPR020555">
    <property type="entry name" value="MECDP_synthase_CS"/>
</dbReference>
<dbReference type="GO" id="GO:0019288">
    <property type="term" value="P:isopentenyl diphosphate biosynthetic process, methylerythritol 4-phosphate pathway"/>
    <property type="evidence" value="ECO:0007669"/>
    <property type="project" value="UniProtKB-UniRule"/>
</dbReference>
<organism evidence="16 17">
    <name type="scientific">Ruicaihuangia caeni</name>
    <dbReference type="NCBI Taxonomy" id="3042517"/>
    <lineage>
        <taxon>Bacteria</taxon>
        <taxon>Bacillati</taxon>
        <taxon>Actinomycetota</taxon>
        <taxon>Actinomycetes</taxon>
        <taxon>Micrococcales</taxon>
        <taxon>Microbacteriaceae</taxon>
        <taxon>Ruicaihuangia</taxon>
    </lineage>
</organism>
<dbReference type="InterPro" id="IPR026596">
    <property type="entry name" value="IspD/F"/>
</dbReference>
<comment type="pathway">
    <text evidence="5 14">Isoprenoid biosynthesis; isopentenyl diphosphate biosynthesis via DXP pathway; isopentenyl diphosphate from 1-deoxy-D-xylulose 5-phosphate: step 2/6.</text>
</comment>
<dbReference type="InterPro" id="IPR034683">
    <property type="entry name" value="IspD/TarI"/>
</dbReference>
<dbReference type="Gene3D" id="3.30.1330.50">
    <property type="entry name" value="2-C-methyl-D-erythritol 2,4-cyclodiphosphate synthase"/>
    <property type="match status" value="1"/>
</dbReference>
<dbReference type="AlphaFoldDB" id="A0AAW6TCI5"/>
<dbReference type="EC" id="4.6.1.12" evidence="14"/>
<evidence type="ECO:0000256" key="7">
    <source>
        <dbReference type="ARBA" id="ARBA00009789"/>
    </source>
</evidence>
<feature type="site" description="Positions MEP for the nucleophilic attack" evidence="14">
    <location>
        <position position="163"/>
    </location>
</feature>
<dbReference type="PROSITE" id="PS01350">
    <property type="entry name" value="ISPF"/>
    <property type="match status" value="1"/>
</dbReference>
<feature type="binding site" evidence="14">
    <location>
        <begin position="370"/>
        <end position="373"/>
    </location>
    <ligand>
        <name>4-CDP-2-C-methyl-D-erythritol 2-phosphate</name>
        <dbReference type="ChEBI" id="CHEBI:57919"/>
    </ligand>
</feature>
<evidence type="ECO:0000256" key="12">
    <source>
        <dbReference type="ARBA" id="ARBA00023239"/>
    </source>
</evidence>
<keyword evidence="11 14" id="KW-0414">Isoprene biosynthesis</keyword>
<dbReference type="NCBIfam" id="TIGR00151">
    <property type="entry name" value="ispF"/>
    <property type="match status" value="1"/>
</dbReference>
<feature type="site" description="Positions MEP for the nucleophilic attack" evidence="14">
    <location>
        <position position="216"/>
    </location>
</feature>
<evidence type="ECO:0000256" key="10">
    <source>
        <dbReference type="ARBA" id="ARBA00022723"/>
    </source>
</evidence>
<evidence type="ECO:0000313" key="17">
    <source>
        <dbReference type="Proteomes" id="UP001321506"/>
    </source>
</evidence>
<dbReference type="NCBIfam" id="TIGR00453">
    <property type="entry name" value="ispD"/>
    <property type="match status" value="1"/>
</dbReference>
<feature type="region of interest" description="2-C-methyl-D-erythritol 2,4-cyclodiphosphate synthase" evidence="14">
    <location>
        <begin position="243"/>
        <end position="400"/>
    </location>
</feature>
<dbReference type="RefSeq" id="WP_281488525.1">
    <property type="nucleotide sequence ID" value="NZ_JASATX010000002.1"/>
</dbReference>
<protein>
    <recommendedName>
        <fullName evidence="14">Bifunctional enzyme IspD/IspF</fullName>
    </recommendedName>
    <domain>
        <recommendedName>
            <fullName evidence="14">2-C-methyl-D-erythritol 4-phosphate cytidylyltransferase</fullName>
            <ecNumber evidence="14">2.7.7.60</ecNumber>
        </recommendedName>
        <alternativeName>
            <fullName evidence="14">4-diphosphocytidyl-2C-methyl-D-erythritol synthase</fullName>
        </alternativeName>
        <alternativeName>
            <fullName evidence="14">MEP cytidylyltransferase</fullName>
            <shortName evidence="14">MCT</shortName>
        </alternativeName>
    </domain>
    <domain>
        <recommendedName>
            <fullName evidence="14">2-C-methyl-D-erythritol 2,4-cyclodiphosphate synthase</fullName>
            <shortName evidence="14">MECDP-synthase</shortName>
            <shortName evidence="14">MECPP-synthase</shortName>
            <shortName evidence="14">MECPS</shortName>
            <ecNumber evidence="14">4.6.1.12</ecNumber>
        </recommendedName>
    </domain>
</protein>
<keyword evidence="10 14" id="KW-0479">Metal-binding</keyword>
<comment type="similarity">
    <text evidence="7">Belongs to the IspD/TarI cytidylyltransferase family. IspD subfamily.</text>
</comment>
<dbReference type="SUPFAM" id="SSF69765">
    <property type="entry name" value="IpsF-like"/>
    <property type="match status" value="1"/>
</dbReference>
<dbReference type="PANTHER" id="PTHR32125">
    <property type="entry name" value="2-C-METHYL-D-ERYTHRITOL 4-PHOSPHATE CYTIDYLYLTRANSFERASE, CHLOROPLASTIC"/>
    <property type="match status" value="1"/>
</dbReference>
<dbReference type="InterPro" id="IPR036571">
    <property type="entry name" value="MECDP_synthase_sf"/>
</dbReference>
<comment type="similarity">
    <text evidence="14">In the C-terminal section; belongs to the IspF family.</text>
</comment>
<feature type="site" description="Transition state stabilizer" evidence="14">
    <location>
        <position position="22"/>
    </location>
</feature>